<dbReference type="InterPro" id="IPR007685">
    <property type="entry name" value="RelA_SpoT"/>
</dbReference>
<dbReference type="InterPro" id="IPR052366">
    <property type="entry name" value="GTP_Pyrophosphokinase"/>
</dbReference>
<dbReference type="RefSeq" id="WP_290399785.1">
    <property type="nucleotide sequence ID" value="NZ_JAUHLN010000002.1"/>
</dbReference>
<evidence type="ECO:0000256" key="2">
    <source>
        <dbReference type="SAM" id="Coils"/>
    </source>
</evidence>
<evidence type="ECO:0000313" key="5">
    <source>
        <dbReference type="Proteomes" id="UP001168694"/>
    </source>
</evidence>
<dbReference type="Gene3D" id="3.30.460.10">
    <property type="entry name" value="Beta Polymerase, domain 2"/>
    <property type="match status" value="1"/>
</dbReference>
<feature type="domain" description="RelA/SpoT" evidence="3">
    <location>
        <begin position="42"/>
        <end position="163"/>
    </location>
</feature>
<sequence length="213" mass="24788">MDWETLLAPYKQAVDELKVKFRGIREQFQKTTKQSPIEFVTGRVKPINSILNKASQKNIPFEKIEEEIQDIAGLRIMCQFTDDIKKVIDMLRNRKDFEIVEERDYITNKKPSGYRSYHLVIRYPVQTLEGEKPLLAEVQIRTLAMNFWATIEHSLNYKYHGRIPKDIQLRLQRAAEAASRLDEEMAEIRGEVQEAQIVFSERTDAGKGSNPST</sequence>
<accession>A0ABT8E6Z2</accession>
<gene>
    <name evidence="4" type="ORF">QYF49_11765</name>
</gene>
<dbReference type="SMART" id="SM00954">
    <property type="entry name" value="RelA_SpoT"/>
    <property type="match status" value="1"/>
</dbReference>
<dbReference type="PANTHER" id="PTHR47837:SF1">
    <property type="entry name" value="GTP PYROPHOSPHOKINASE YJBM"/>
    <property type="match status" value="1"/>
</dbReference>
<dbReference type="InterPro" id="IPR043519">
    <property type="entry name" value="NT_sf"/>
</dbReference>
<dbReference type="Gene3D" id="1.10.287.860">
    <property type="entry name" value="Nucleotidyltransferase"/>
    <property type="match status" value="1"/>
</dbReference>
<reference evidence="4" key="1">
    <citation type="submission" date="2023-06" db="EMBL/GenBank/DDBJ databases">
        <title>Draft Genome Sequences of Representative Paenibacillus Polymyxa, Bacillus cereus, Fictibacillus sp., and Brevibacillus agri Strains Isolated from Amazonian Dark Earth.</title>
        <authorList>
            <person name="Pellegrinetti T.A."/>
            <person name="Cunha I.C.M."/>
            <person name="Chaves M.G."/>
            <person name="Freitas A.S."/>
            <person name="Silva A.V.R."/>
            <person name="Tsai S.M."/>
            <person name="Mendes L.W."/>
        </authorList>
    </citation>
    <scope>NUCLEOTIDE SEQUENCE</scope>
    <source>
        <strain evidence="4">CENA-BCM004</strain>
    </source>
</reference>
<dbReference type="PANTHER" id="PTHR47837">
    <property type="entry name" value="GTP PYROPHOSPHOKINASE YJBM"/>
    <property type="match status" value="1"/>
</dbReference>
<comment type="pathway">
    <text evidence="1">Purine metabolism; ppGpp biosynthesis; ppGpp from GTP: step 1/2.</text>
</comment>
<dbReference type="SUPFAM" id="SSF81301">
    <property type="entry name" value="Nucleotidyltransferase"/>
    <property type="match status" value="1"/>
</dbReference>
<evidence type="ECO:0000313" key="4">
    <source>
        <dbReference type="EMBL" id="MDN4073678.1"/>
    </source>
</evidence>
<dbReference type="CDD" id="cd05399">
    <property type="entry name" value="NT_Rel-Spo_like"/>
    <property type="match status" value="1"/>
</dbReference>
<dbReference type="EMBL" id="JAUHLN010000002">
    <property type="protein sequence ID" value="MDN4073678.1"/>
    <property type="molecule type" value="Genomic_DNA"/>
</dbReference>
<dbReference type="Proteomes" id="UP001168694">
    <property type="component" value="Unassembled WGS sequence"/>
</dbReference>
<evidence type="ECO:0000256" key="1">
    <source>
        <dbReference type="ARBA" id="ARBA00004976"/>
    </source>
</evidence>
<keyword evidence="5" id="KW-1185">Reference proteome</keyword>
<organism evidence="4 5">
    <name type="scientific">Fictibacillus terranigra</name>
    <dbReference type="NCBI Taxonomy" id="3058424"/>
    <lineage>
        <taxon>Bacteria</taxon>
        <taxon>Bacillati</taxon>
        <taxon>Bacillota</taxon>
        <taxon>Bacilli</taxon>
        <taxon>Bacillales</taxon>
        <taxon>Fictibacillaceae</taxon>
        <taxon>Fictibacillus</taxon>
    </lineage>
</organism>
<dbReference type="Pfam" id="PF04607">
    <property type="entry name" value="RelA_SpoT"/>
    <property type="match status" value="1"/>
</dbReference>
<evidence type="ECO:0000259" key="3">
    <source>
        <dbReference type="SMART" id="SM00954"/>
    </source>
</evidence>
<proteinExistence type="predicted"/>
<protein>
    <submittedName>
        <fullName evidence="4">GTP pyrophosphokinase family protein</fullName>
    </submittedName>
</protein>
<feature type="coiled-coil region" evidence="2">
    <location>
        <begin position="171"/>
        <end position="198"/>
    </location>
</feature>
<keyword evidence="2" id="KW-0175">Coiled coil</keyword>
<name>A0ABT8E6Z2_9BACL</name>
<comment type="caution">
    <text evidence="4">The sequence shown here is derived from an EMBL/GenBank/DDBJ whole genome shotgun (WGS) entry which is preliminary data.</text>
</comment>